<dbReference type="AlphaFoldDB" id="A0A814ZIT9"/>
<dbReference type="EMBL" id="CAJNOU010001719">
    <property type="protein sequence ID" value="CAF1244152.1"/>
    <property type="molecule type" value="Genomic_DNA"/>
</dbReference>
<dbReference type="PANTHER" id="PTHR13800:SF12">
    <property type="entry name" value="TRANSIENT RECEPTOR POTENTIAL CATION CHANNEL SUBFAMILY M MEMBER-LIKE 2"/>
    <property type="match status" value="1"/>
</dbReference>
<evidence type="ECO:0008006" key="12">
    <source>
        <dbReference type="Google" id="ProtNLM"/>
    </source>
</evidence>
<dbReference type="Pfam" id="PF00067">
    <property type="entry name" value="p450"/>
    <property type="match status" value="1"/>
</dbReference>
<evidence type="ECO:0000256" key="3">
    <source>
        <dbReference type="ARBA" id="ARBA00022692"/>
    </source>
</evidence>
<dbReference type="SUPFAM" id="SSF48264">
    <property type="entry name" value="Cytochrome P450"/>
    <property type="match status" value="1"/>
</dbReference>
<dbReference type="Proteomes" id="UP000663889">
    <property type="component" value="Unassembled WGS sequence"/>
</dbReference>
<reference evidence="10" key="1">
    <citation type="submission" date="2021-02" db="EMBL/GenBank/DDBJ databases">
        <authorList>
            <person name="Nowell W R."/>
        </authorList>
    </citation>
    <scope>NUCLEOTIDE SEQUENCE</scope>
</reference>
<protein>
    <recommendedName>
        <fullName evidence="12">Ion transport domain-containing protein</fullName>
    </recommendedName>
</protein>
<evidence type="ECO:0000256" key="5">
    <source>
        <dbReference type="ARBA" id="ARBA00023136"/>
    </source>
</evidence>
<feature type="binding site" description="axial binding residue" evidence="6">
    <location>
        <position position="190"/>
    </location>
    <ligand>
        <name>heme</name>
        <dbReference type="ChEBI" id="CHEBI:30413"/>
    </ligand>
    <ligandPart>
        <name>Fe</name>
        <dbReference type="ChEBI" id="CHEBI:18248"/>
    </ligandPart>
</feature>
<evidence type="ECO:0000256" key="1">
    <source>
        <dbReference type="ARBA" id="ARBA00004141"/>
    </source>
</evidence>
<proteinExistence type="inferred from homology"/>
<dbReference type="Gene3D" id="1.10.630.10">
    <property type="entry name" value="Cytochrome P450"/>
    <property type="match status" value="1"/>
</dbReference>
<dbReference type="GO" id="GO:0020037">
    <property type="term" value="F:heme binding"/>
    <property type="evidence" value="ECO:0007669"/>
    <property type="project" value="InterPro"/>
</dbReference>
<dbReference type="GO" id="GO:0005506">
    <property type="term" value="F:iron ion binding"/>
    <property type="evidence" value="ECO:0007669"/>
    <property type="project" value="InterPro"/>
</dbReference>
<keyword evidence="6" id="KW-0479">Metal-binding</keyword>
<feature type="transmembrane region" description="Helical" evidence="7">
    <location>
        <begin position="463"/>
        <end position="485"/>
    </location>
</feature>
<feature type="domain" description="Ion transport" evidence="8">
    <location>
        <begin position="394"/>
        <end position="592"/>
    </location>
</feature>
<organism evidence="10 11">
    <name type="scientific">Rotaria sordida</name>
    <dbReference type="NCBI Taxonomy" id="392033"/>
    <lineage>
        <taxon>Eukaryota</taxon>
        <taxon>Metazoa</taxon>
        <taxon>Spiralia</taxon>
        <taxon>Gnathifera</taxon>
        <taxon>Rotifera</taxon>
        <taxon>Eurotatoria</taxon>
        <taxon>Bdelloidea</taxon>
        <taxon>Philodinida</taxon>
        <taxon>Philodinidae</taxon>
        <taxon>Rotaria</taxon>
    </lineage>
</organism>
<evidence type="ECO:0000256" key="6">
    <source>
        <dbReference type="PIRSR" id="PIRSR602401-1"/>
    </source>
</evidence>
<keyword evidence="6" id="KW-0408">Iron</keyword>
<dbReference type="Pfam" id="PF00520">
    <property type="entry name" value="Ion_trans"/>
    <property type="match status" value="1"/>
</dbReference>
<sequence length="642" mass="74077">MKNEQPKNLIALLVSSLNEEANDDQVLSGLTRAEIFDEVLMMIITGYETTSTSLSWFICFTSKNPQVQQRMKEELREHHLLMTDDLKYVPPLTAENLTSLTYCKCVTKEVLRLAPVFGLTFRVATCDTIVDDVKIHRGQTILIALHNINTDARYWHHADPQQFVPERFLGEDKNHHPLAIIPFDGGHRACIEQELAWVKLKTYIRFPFDAPDALDNNQSTSITKPEIDLVEFMREQWELPLPELIISVTGGAKLFKLTPPRVRRAFQEGLVSAAVTTGDDYTLCIFYDILDHEQLIQQPSQMNNNGSEMQVTMSDQVADYERLYRIRFPTEDKSESCPLDPNHTHFILLDDMCGSDDDDQWRAKNYLVRANLGIRLNFRIQQEARRIWNHGKYQWNVLDCMAIFVYLIGFSTRFFVVESVFVVSKIFMCIDLFLWYIRMLHLFAASERFGPKLLMIFNTMKDLVFFIFFILIFLVGYSISSYALITTKDQVIWISTNDSSPSNIYKLTQNGSNLWTWSLFRDVLDWGIWKVFGQVELIDHKLVGSVSNISATNDAYGNTAFVLTIIFVCVASVLLLNVLVALFNVTLAKVGRNAHDTWAYHRFLLVQEYSTKSPLPPPMNILYYGYKSFQWLSQILRCNQGE</sequence>
<comment type="subcellular location">
    <subcellularLocation>
        <location evidence="1">Membrane</location>
        <topology evidence="1">Multi-pass membrane protein</topology>
    </subcellularLocation>
</comment>
<evidence type="ECO:0000259" key="9">
    <source>
        <dbReference type="Pfam" id="PF18139"/>
    </source>
</evidence>
<dbReference type="Pfam" id="PF18139">
    <property type="entry name" value="LSDAT_euk"/>
    <property type="match status" value="1"/>
</dbReference>
<evidence type="ECO:0000313" key="10">
    <source>
        <dbReference type="EMBL" id="CAF1244152.1"/>
    </source>
</evidence>
<keyword evidence="3 7" id="KW-0812">Transmembrane</keyword>
<dbReference type="GO" id="GO:0016705">
    <property type="term" value="F:oxidoreductase activity, acting on paired donors, with incorporation or reduction of molecular oxygen"/>
    <property type="evidence" value="ECO:0007669"/>
    <property type="project" value="InterPro"/>
</dbReference>
<dbReference type="GO" id="GO:0099604">
    <property type="term" value="F:ligand-gated calcium channel activity"/>
    <property type="evidence" value="ECO:0007669"/>
    <property type="project" value="TreeGrafter"/>
</dbReference>
<dbReference type="GO" id="GO:0005886">
    <property type="term" value="C:plasma membrane"/>
    <property type="evidence" value="ECO:0007669"/>
    <property type="project" value="TreeGrafter"/>
</dbReference>
<evidence type="ECO:0000256" key="2">
    <source>
        <dbReference type="ARBA" id="ARBA00010617"/>
    </source>
</evidence>
<comment type="caution">
    <text evidence="10">The sequence shown here is derived from an EMBL/GenBank/DDBJ whole genome shotgun (WGS) entry which is preliminary data.</text>
</comment>
<dbReference type="InterPro" id="IPR036396">
    <property type="entry name" value="Cyt_P450_sf"/>
</dbReference>
<feature type="domain" description="TRPM SLOG" evidence="9">
    <location>
        <begin position="226"/>
        <end position="278"/>
    </location>
</feature>
<feature type="transmembrane region" description="Helical" evidence="7">
    <location>
        <begin position="395"/>
        <end position="416"/>
    </location>
</feature>
<dbReference type="InterPro" id="IPR005821">
    <property type="entry name" value="Ion_trans_dom"/>
</dbReference>
<evidence type="ECO:0000259" key="8">
    <source>
        <dbReference type="Pfam" id="PF00520"/>
    </source>
</evidence>
<dbReference type="InterPro" id="IPR001128">
    <property type="entry name" value="Cyt_P450"/>
</dbReference>
<feature type="transmembrane region" description="Helical" evidence="7">
    <location>
        <begin position="560"/>
        <end position="583"/>
    </location>
</feature>
<evidence type="ECO:0000256" key="7">
    <source>
        <dbReference type="SAM" id="Phobius"/>
    </source>
</evidence>
<name>A0A814ZIT9_9BILA</name>
<keyword evidence="4 7" id="KW-1133">Transmembrane helix</keyword>
<feature type="transmembrane region" description="Helical" evidence="7">
    <location>
        <begin position="422"/>
        <end position="443"/>
    </location>
</feature>
<dbReference type="PRINTS" id="PR00385">
    <property type="entry name" value="P450"/>
</dbReference>
<gene>
    <name evidence="10" type="ORF">SEV965_LOCUS23385</name>
</gene>
<evidence type="ECO:0000256" key="4">
    <source>
        <dbReference type="ARBA" id="ARBA00022989"/>
    </source>
</evidence>
<dbReference type="InterPro" id="IPR050927">
    <property type="entry name" value="TRPM"/>
</dbReference>
<evidence type="ECO:0000313" key="11">
    <source>
        <dbReference type="Proteomes" id="UP000663889"/>
    </source>
</evidence>
<dbReference type="InterPro" id="IPR041491">
    <property type="entry name" value="TRPM_SLOG"/>
</dbReference>
<accession>A0A814ZIT9</accession>
<comment type="similarity">
    <text evidence="2">Belongs to the cytochrome P450 family.</text>
</comment>
<keyword evidence="5 7" id="KW-0472">Membrane</keyword>
<dbReference type="PRINTS" id="PR00463">
    <property type="entry name" value="EP450I"/>
</dbReference>
<dbReference type="InterPro" id="IPR002401">
    <property type="entry name" value="Cyt_P450_E_grp-I"/>
</dbReference>
<dbReference type="PANTHER" id="PTHR13800">
    <property type="entry name" value="TRANSIENT RECEPTOR POTENTIAL CATION CHANNEL, SUBFAMILY M, MEMBER 6"/>
    <property type="match status" value="1"/>
</dbReference>
<dbReference type="GO" id="GO:0004497">
    <property type="term" value="F:monooxygenase activity"/>
    <property type="evidence" value="ECO:0007669"/>
    <property type="project" value="InterPro"/>
</dbReference>
<comment type="cofactor">
    <cofactor evidence="6">
        <name>heme</name>
        <dbReference type="ChEBI" id="CHEBI:30413"/>
    </cofactor>
</comment>
<keyword evidence="6" id="KW-0349">Heme</keyword>